<proteinExistence type="predicted"/>
<keyword evidence="2" id="KW-1185">Reference proteome</keyword>
<name>A0A7I7YWZ8_9MYCO</name>
<gene>
    <name evidence="1" type="ORF">MPRM_25420</name>
</gene>
<evidence type="ECO:0000313" key="2">
    <source>
        <dbReference type="Proteomes" id="UP000467105"/>
    </source>
</evidence>
<evidence type="ECO:0000313" key="1">
    <source>
        <dbReference type="EMBL" id="BBZ45261.1"/>
    </source>
</evidence>
<dbReference type="AlphaFoldDB" id="A0A7I7YWZ8"/>
<reference evidence="1 2" key="1">
    <citation type="journal article" date="2019" name="Emerg. Microbes Infect.">
        <title>Comprehensive subspecies identification of 175 nontuberculous mycobacteria species based on 7547 genomic profiles.</title>
        <authorList>
            <person name="Matsumoto Y."/>
            <person name="Kinjo T."/>
            <person name="Motooka D."/>
            <person name="Nabeya D."/>
            <person name="Jung N."/>
            <person name="Uechi K."/>
            <person name="Horii T."/>
            <person name="Iida T."/>
            <person name="Fujita J."/>
            <person name="Nakamura S."/>
        </authorList>
    </citation>
    <scope>NUCLEOTIDE SEQUENCE [LARGE SCALE GENOMIC DNA]</scope>
    <source>
        <strain evidence="1 2">JCM 14742</strain>
    </source>
</reference>
<dbReference type="RefSeq" id="WP_163670747.1">
    <property type="nucleotide sequence ID" value="NZ_AP022614.1"/>
</dbReference>
<accession>A0A7I7YWZ8</accession>
<protein>
    <submittedName>
        <fullName evidence="1">Uncharacterized protein</fullName>
    </submittedName>
</protein>
<dbReference type="EMBL" id="AP022614">
    <property type="protein sequence ID" value="BBZ45261.1"/>
    <property type="molecule type" value="Genomic_DNA"/>
</dbReference>
<dbReference type="Proteomes" id="UP000467105">
    <property type="component" value="Chromosome"/>
</dbReference>
<organism evidence="1 2">
    <name type="scientific">Mycobacterium parmense</name>
    <dbReference type="NCBI Taxonomy" id="185642"/>
    <lineage>
        <taxon>Bacteria</taxon>
        <taxon>Bacillati</taxon>
        <taxon>Actinomycetota</taxon>
        <taxon>Actinomycetes</taxon>
        <taxon>Mycobacteriales</taxon>
        <taxon>Mycobacteriaceae</taxon>
        <taxon>Mycobacterium</taxon>
        <taxon>Mycobacterium simiae complex</taxon>
    </lineage>
</organism>
<sequence length="89" mass="9688">MLTKLREVLSYQLSIAELLGMAIVFGAPAGRRPGGVVSGIDRLVAGSAVFERVHHVRQPWHFHPPPEFDCKDAEVAPSVREPSSQATRG</sequence>